<dbReference type="Pfam" id="PF01364">
    <property type="entry name" value="Peptidase_C25"/>
    <property type="match status" value="1"/>
</dbReference>
<dbReference type="Gene3D" id="2.60.40.10">
    <property type="entry name" value="Immunoglobulins"/>
    <property type="match status" value="1"/>
</dbReference>
<dbReference type="Gene3D" id="2.60.40.4070">
    <property type="match status" value="1"/>
</dbReference>
<dbReference type="InterPro" id="IPR012600">
    <property type="entry name" value="Propeptide_C25"/>
</dbReference>
<feature type="signal peptide" evidence="2">
    <location>
        <begin position="1"/>
        <end position="20"/>
    </location>
</feature>
<dbReference type="InterPro" id="IPR001769">
    <property type="entry name" value="Gingipain"/>
</dbReference>
<evidence type="ECO:0000256" key="1">
    <source>
        <dbReference type="ARBA" id="ARBA00022729"/>
    </source>
</evidence>
<dbReference type="Pfam" id="PF08126">
    <property type="entry name" value="Propeptide_C25"/>
    <property type="match status" value="1"/>
</dbReference>
<evidence type="ECO:0000259" key="5">
    <source>
        <dbReference type="Pfam" id="PF13860"/>
    </source>
</evidence>
<reference evidence="6 7" key="1">
    <citation type="journal article" date="2016" name="Nat. Commun.">
        <title>Thousands of microbial genomes shed light on interconnected biogeochemical processes in an aquifer system.</title>
        <authorList>
            <person name="Anantharaman K."/>
            <person name="Brown C.T."/>
            <person name="Hug L.A."/>
            <person name="Sharon I."/>
            <person name="Castelle C.J."/>
            <person name="Probst A.J."/>
            <person name="Thomas B.C."/>
            <person name="Singh A."/>
            <person name="Wilkins M.J."/>
            <person name="Karaoz U."/>
            <person name="Brodie E.L."/>
            <person name="Williams K.H."/>
            <person name="Hubbard S.S."/>
            <person name="Banfield J.F."/>
        </authorList>
    </citation>
    <scope>NUCLEOTIDE SEQUENCE [LARGE SCALE GENOMIC DNA]</scope>
</reference>
<accession>A0A1F5R315</accession>
<dbReference type="Proteomes" id="UP000177230">
    <property type="component" value="Unassembled WGS sequence"/>
</dbReference>
<feature type="chain" id="PRO_5009520556" description="Gingipain domain-containing protein" evidence="2">
    <location>
        <begin position="21"/>
        <end position="1597"/>
    </location>
</feature>
<evidence type="ECO:0000313" key="7">
    <source>
        <dbReference type="Proteomes" id="UP000177230"/>
    </source>
</evidence>
<dbReference type="EMBL" id="MFFM01000046">
    <property type="protein sequence ID" value="OGF08847.1"/>
    <property type="molecule type" value="Genomic_DNA"/>
</dbReference>
<feature type="domain" description="FlgD/Vpr Ig-like" evidence="5">
    <location>
        <begin position="1517"/>
        <end position="1583"/>
    </location>
</feature>
<dbReference type="InterPro" id="IPR029031">
    <property type="entry name" value="Gingipain_N_sf"/>
</dbReference>
<dbReference type="Pfam" id="PF13860">
    <property type="entry name" value="FlgD_ig"/>
    <property type="match status" value="1"/>
</dbReference>
<dbReference type="Gene3D" id="3.40.50.10390">
    <property type="entry name" value="Gingipain r, domain 1"/>
    <property type="match status" value="1"/>
</dbReference>
<evidence type="ECO:0000313" key="6">
    <source>
        <dbReference type="EMBL" id="OGF08847.1"/>
    </source>
</evidence>
<feature type="domain" description="Gingipain propeptide" evidence="4">
    <location>
        <begin position="23"/>
        <end position="198"/>
    </location>
</feature>
<evidence type="ECO:0000259" key="4">
    <source>
        <dbReference type="Pfam" id="PF08126"/>
    </source>
</evidence>
<dbReference type="InterPro" id="IPR013783">
    <property type="entry name" value="Ig-like_fold"/>
</dbReference>
<dbReference type="NCBIfam" id="TIGR04183">
    <property type="entry name" value="Por_Secre_tail"/>
    <property type="match status" value="1"/>
</dbReference>
<dbReference type="InterPro" id="IPR029030">
    <property type="entry name" value="Caspase-like_dom_sf"/>
</dbReference>
<gene>
    <name evidence="6" type="ORF">A2024_01065</name>
</gene>
<feature type="domain" description="Gingipain" evidence="3">
    <location>
        <begin position="580"/>
        <end position="929"/>
    </location>
</feature>
<evidence type="ECO:0008006" key="8">
    <source>
        <dbReference type="Google" id="ProtNLM"/>
    </source>
</evidence>
<proteinExistence type="predicted"/>
<name>A0A1F5R315_9BACT</name>
<organism evidence="6 7">
    <name type="scientific">Candidatus Edwardsbacteria bacterium GWF2_54_11</name>
    <dbReference type="NCBI Taxonomy" id="1817851"/>
    <lineage>
        <taxon>Bacteria</taxon>
        <taxon>Candidatus Edwardsiibacteriota</taxon>
    </lineage>
</organism>
<dbReference type="InterPro" id="IPR025965">
    <property type="entry name" value="FlgD/Vpr_Ig-like"/>
</dbReference>
<evidence type="ECO:0000256" key="2">
    <source>
        <dbReference type="SAM" id="SignalP"/>
    </source>
</evidence>
<dbReference type="GO" id="GO:0004197">
    <property type="term" value="F:cysteine-type endopeptidase activity"/>
    <property type="evidence" value="ECO:0007669"/>
    <property type="project" value="InterPro"/>
</dbReference>
<evidence type="ECO:0000259" key="3">
    <source>
        <dbReference type="Pfam" id="PF01364"/>
    </source>
</evidence>
<dbReference type="Gene3D" id="2.60.40.3800">
    <property type="match status" value="1"/>
</dbReference>
<comment type="caution">
    <text evidence="6">The sequence shown here is derived from an EMBL/GenBank/DDBJ whole genome shotgun (WGS) entry which is preliminary data.</text>
</comment>
<dbReference type="SUPFAM" id="SSF52129">
    <property type="entry name" value="Caspase-like"/>
    <property type="match status" value="1"/>
</dbReference>
<dbReference type="Gene3D" id="3.40.50.1460">
    <property type="match status" value="1"/>
</dbReference>
<sequence>MKKYAAVIAGLLYFSAAALAGIDIIKSDESGMILEFGADTIKTSPRLVGNRIYHQISVDGCANTIDCGKPSLPQYSIMLAVPYNALAIITRIEMLDKEYIPVVPLPSPAPAEMDNGFVIDQTIYSGRAQYPAQGAILSNPGWAGNTKVSTATVFPVVFDPANSRVIFSRRIRVTIEYKITGAYPQGVQPTQSRLNKVLLGAVANPKQAEKWGYRALSKAGQLSCDTMPYKMFIKSDGIYKVGYNELLAAGINPDLTDPRCLKITHKGREVALYFKGQADGVFDADDYFEFYGQASRGDSTYYHQFSNANVYYLSLTGSLGARMAEEEGTPVLSGMTPASHFSETLHFEKDSLFYRLSSLNSDQHDRWFWKRLDYPASAVIGLDIPSPHISSGDSFILKGSLHGITTDWHHVQLLLNGYLIADLAWYEQTEKEFSVKFPAAAVINGANSLTVKHDTTSNTSNKILINWFEIDYKRGFAAPGGDLTFATDTNISDSLVQYTLTGLPAYTTEVYKLGISKIVGSAMTLGASGLDYDLSFQDRIYGDERYLVIRSDNKRKLSPGDLAPNKASNLRDPAFIGTEYVVITSDELTASAGKMVQIRGANYPNAIYALTTDIYDEFNDGIPSDRAIRDYLKYAFDNWSIQPEYVLLMGDGSYDPRNVMGNSKRDQIPVHLTRTDYYGGIADDDYFVRVKGDDFLPDISIGRLPVNSNQEFTIWENKRQLYDQRLFLDRWHKDILFVAGWPLNIEDNFYSPSDKLAAMVSPAYDIAKVYHGSAYQNKEDLINRLNQGVAVAVFFGHGGAQLWSHGSFFWYYDVPRLDNWGRWPLIGSFTCSSGAFESPLYTSISESFIFNSGGAIGIYTSSGASYGDSITGCVMENTFMDAWDRRGFRYFGDIALSSKYNLAGGLPPSGQTLDMLASYNLLGDPAVRLALPDTGLRVEISQTAVFPGDSTQVKITGPFGPGLAVISLYDSGRRIILQNAFSSSAGQAQTYLTIPDSALSGQAYLKIYLKDDNSDWVAVEYLGISRPAVSGIKIIPSAPTDIDSIQITGIVQSLYGIDSVWCRWHWGSYNDTTDTGNVFNQSLMTLSGDSARLNSKLYLAGLEGNYPSQSEIYLVFRVSAQDTLGNITTGRWENHKILRRADLTPSSQAQGSVYLGGKRVLTINAPIKNQGDIDADSIPVSFHRSGDDSLLGLGLIDAITAGKEKTLSLPWTIEGEFTQLYYRIDPLLTLVLPYPQEDTTNDNSAAYWVPSQDFYYYQLDARGNNQDTLDYYSKIKAFFPDSCLHDSAVAIIGRKLFDINGIAQSGLIPFDSLGQAYFVGLTDSSRAFENNRALWVSLKLDNIDSTTDLNNLKLLRNDDITGLWQLIPSQIDGSYISGFSPQPGTFAAMYSTDTTGPQITAKVDQQAVGWGQIISVPDPQYSVMIEDRDGINADSIWLKLDNQIVNRSDYSLAIDPDKSHSVQLVYSAKLKNGRHSLEAGAADNLGNKSSLKIFNDVKIEFSLKEIANYPNPVNGDITTFYFYVGDVADKYELKIYTVAGRLIKTFKGGLTSGVRTFGWDLRDESGRGVANGVYFYKVTVSQGGKVKERTGKMAVLR</sequence>
<dbReference type="InterPro" id="IPR026444">
    <property type="entry name" value="Secre_tail"/>
</dbReference>
<protein>
    <recommendedName>
        <fullName evidence="8">Gingipain domain-containing protein</fullName>
    </recommendedName>
</protein>
<dbReference type="InterPro" id="IPR038490">
    <property type="entry name" value="Gingipain_propep_sf"/>
</dbReference>
<dbReference type="GO" id="GO:0006508">
    <property type="term" value="P:proteolysis"/>
    <property type="evidence" value="ECO:0007669"/>
    <property type="project" value="InterPro"/>
</dbReference>
<keyword evidence="1 2" id="KW-0732">Signal</keyword>